<proteinExistence type="predicted"/>
<keyword evidence="4" id="KW-1185">Reference proteome</keyword>
<evidence type="ECO:0000256" key="2">
    <source>
        <dbReference type="SAM" id="Phobius"/>
    </source>
</evidence>
<feature type="compositionally biased region" description="Basic and acidic residues" evidence="1">
    <location>
        <begin position="1"/>
        <end position="14"/>
    </location>
</feature>
<dbReference type="Proteomes" id="UP000269591">
    <property type="component" value="Unassembled WGS sequence"/>
</dbReference>
<evidence type="ECO:0000313" key="3">
    <source>
        <dbReference type="EMBL" id="RNL41464.1"/>
    </source>
</evidence>
<keyword evidence="2" id="KW-0472">Membrane</keyword>
<feature type="compositionally biased region" description="Low complexity" evidence="1">
    <location>
        <begin position="15"/>
        <end position="24"/>
    </location>
</feature>
<name>A0A3N0B3Q6_9ACTN</name>
<dbReference type="AlphaFoldDB" id="A0A3N0B3Q6"/>
<evidence type="ECO:0000313" key="4">
    <source>
        <dbReference type="Proteomes" id="UP000269591"/>
    </source>
</evidence>
<dbReference type="RefSeq" id="WP_123208162.1">
    <property type="nucleotide sequence ID" value="NZ_JBHTHO010000006.1"/>
</dbReference>
<keyword evidence="3" id="KW-0132">Cell division</keyword>
<dbReference type="GO" id="GO:0051301">
    <property type="term" value="P:cell division"/>
    <property type="evidence" value="ECO:0007669"/>
    <property type="project" value="UniProtKB-KW"/>
</dbReference>
<comment type="caution">
    <text evidence="3">The sequence shown here is derived from an EMBL/GenBank/DDBJ whole genome shotgun (WGS) entry which is preliminary data.</text>
</comment>
<accession>A0A3N0B3Q6</accession>
<evidence type="ECO:0000256" key="1">
    <source>
        <dbReference type="SAM" id="MobiDB-lite"/>
    </source>
</evidence>
<organism evidence="3 4">
    <name type="scientific">Slackia equolifaciens</name>
    <dbReference type="NCBI Taxonomy" id="498718"/>
    <lineage>
        <taxon>Bacteria</taxon>
        <taxon>Bacillati</taxon>
        <taxon>Actinomycetota</taxon>
        <taxon>Coriobacteriia</taxon>
        <taxon>Eggerthellales</taxon>
        <taxon>Eggerthellaceae</taxon>
        <taxon>Slackia</taxon>
    </lineage>
</organism>
<protein>
    <submittedName>
        <fullName evidence="3">Cell division protein FtsL</fullName>
    </submittedName>
</protein>
<dbReference type="OrthoDB" id="3176471at2"/>
<keyword evidence="2" id="KW-0812">Transmembrane</keyword>
<keyword evidence="2" id="KW-1133">Transmembrane helix</keyword>
<feature type="region of interest" description="Disordered" evidence="1">
    <location>
        <begin position="1"/>
        <end position="24"/>
    </location>
</feature>
<dbReference type="EMBL" id="QIBX01000002">
    <property type="protein sequence ID" value="RNL41464.1"/>
    <property type="molecule type" value="Genomic_DNA"/>
</dbReference>
<keyword evidence="3" id="KW-0131">Cell cycle</keyword>
<sequence>MKNERSYRASRSDTSRAAGRAYAGSSRSAYLYGSAAPAYRPESEPEFGVIPGHRSRSEVVELPASIMTIARVVVAVAIVIAAIACVRVGLSAMSVNTSIATSELSSQIESARTTGNDLEVMQSQLSNSTHIKLEATGLGMAAPSETTVVTLEPDVVATDAQGNLSLSGSLSAIENAG</sequence>
<feature type="transmembrane region" description="Helical" evidence="2">
    <location>
        <begin position="64"/>
        <end position="86"/>
    </location>
</feature>
<gene>
    <name evidence="3" type="ORF">DMP06_02475</name>
</gene>
<reference evidence="4" key="1">
    <citation type="submission" date="2018-05" db="EMBL/GenBank/DDBJ databases">
        <title>Genome Sequencing of selected type strains of the family Eggerthellaceae.</title>
        <authorList>
            <person name="Danylec N."/>
            <person name="Stoll D.A."/>
            <person name="Doetsch A."/>
            <person name="Huch M."/>
        </authorList>
    </citation>
    <scope>NUCLEOTIDE SEQUENCE [LARGE SCALE GENOMIC DNA]</scope>
    <source>
        <strain evidence="4">DSM 24851</strain>
    </source>
</reference>